<gene>
    <name evidence="3" type="ORF">GCM10017783_08900</name>
</gene>
<accession>A0ABQ3K178</accession>
<evidence type="ECO:0000259" key="2">
    <source>
        <dbReference type="PROSITE" id="PS50943"/>
    </source>
</evidence>
<dbReference type="InterPro" id="IPR001387">
    <property type="entry name" value="Cro/C1-type_HTH"/>
</dbReference>
<reference evidence="4" key="1">
    <citation type="journal article" date="2019" name="Int. J. Syst. Evol. Microbiol.">
        <title>The Global Catalogue of Microorganisms (GCM) 10K type strain sequencing project: providing services to taxonomists for standard genome sequencing and annotation.</title>
        <authorList>
            <consortium name="The Broad Institute Genomics Platform"/>
            <consortium name="The Broad Institute Genome Sequencing Center for Infectious Disease"/>
            <person name="Wu L."/>
            <person name="Ma J."/>
        </authorList>
    </citation>
    <scope>NUCLEOTIDE SEQUENCE [LARGE SCALE GENOMIC DNA]</scope>
    <source>
        <strain evidence="4">CGMCC 1.18439</strain>
    </source>
</reference>
<keyword evidence="1" id="KW-0238">DNA-binding</keyword>
<dbReference type="PROSITE" id="PS50943">
    <property type="entry name" value="HTH_CROC1"/>
    <property type="match status" value="1"/>
</dbReference>
<keyword evidence="4" id="KW-1185">Reference proteome</keyword>
<name>A0ABQ3K178_9DEIO</name>
<evidence type="ECO:0000313" key="4">
    <source>
        <dbReference type="Proteomes" id="UP000632154"/>
    </source>
</evidence>
<dbReference type="Pfam" id="PF01381">
    <property type="entry name" value="HTH_3"/>
    <property type="match status" value="1"/>
</dbReference>
<dbReference type="PANTHER" id="PTHR46558:SF4">
    <property type="entry name" value="DNA-BIDING PHAGE PROTEIN"/>
    <property type="match status" value="1"/>
</dbReference>
<feature type="domain" description="HTH cro/C1-type" evidence="2">
    <location>
        <begin position="14"/>
        <end position="68"/>
    </location>
</feature>
<proteinExistence type="predicted"/>
<dbReference type="Proteomes" id="UP000632154">
    <property type="component" value="Unassembled WGS sequence"/>
</dbReference>
<protein>
    <recommendedName>
        <fullName evidence="2">HTH cro/C1-type domain-containing protein</fullName>
    </recommendedName>
</protein>
<organism evidence="3 4">
    <name type="scientific">Deinococcus piscis</name>
    <dbReference type="NCBI Taxonomy" id="394230"/>
    <lineage>
        <taxon>Bacteria</taxon>
        <taxon>Thermotogati</taxon>
        <taxon>Deinococcota</taxon>
        <taxon>Deinococci</taxon>
        <taxon>Deinococcales</taxon>
        <taxon>Deinococcaceae</taxon>
        <taxon>Deinococcus</taxon>
    </lineage>
</organism>
<dbReference type="SMART" id="SM00530">
    <property type="entry name" value="HTH_XRE"/>
    <property type="match status" value="1"/>
</dbReference>
<dbReference type="InterPro" id="IPR010982">
    <property type="entry name" value="Lambda_DNA-bd_dom_sf"/>
</dbReference>
<dbReference type="PANTHER" id="PTHR46558">
    <property type="entry name" value="TRACRIPTIONAL REGULATORY PROTEIN-RELATED-RELATED"/>
    <property type="match status" value="1"/>
</dbReference>
<comment type="caution">
    <text evidence="3">The sequence shown here is derived from an EMBL/GenBank/DDBJ whole genome shotgun (WGS) entry which is preliminary data.</text>
</comment>
<dbReference type="CDD" id="cd00093">
    <property type="entry name" value="HTH_XRE"/>
    <property type="match status" value="1"/>
</dbReference>
<sequence>MGRSKGGSTIRNRIKELRAARGWSQTTLAEQLGISRQTVNNLETGRNDPSLLLAFRLSWLFELPLEELFMVTTEERVALTGAAWEYQDRLATAFNEISVLEQMGREGWELVSFGPLVLNFRRPETVSARAHWEYCRTVGLPSSGGRKELEQAGWTYAGSWLSYHYFKRQSCVKGAAF</sequence>
<dbReference type="SUPFAM" id="SSF47413">
    <property type="entry name" value="lambda repressor-like DNA-binding domains"/>
    <property type="match status" value="1"/>
</dbReference>
<evidence type="ECO:0000313" key="3">
    <source>
        <dbReference type="EMBL" id="GHF99074.1"/>
    </source>
</evidence>
<dbReference type="EMBL" id="BNAL01000007">
    <property type="protein sequence ID" value="GHF99074.1"/>
    <property type="molecule type" value="Genomic_DNA"/>
</dbReference>
<evidence type="ECO:0000256" key="1">
    <source>
        <dbReference type="ARBA" id="ARBA00023125"/>
    </source>
</evidence>
<dbReference type="Gene3D" id="1.10.260.40">
    <property type="entry name" value="lambda repressor-like DNA-binding domains"/>
    <property type="match status" value="1"/>
</dbReference>